<dbReference type="EMBL" id="JAVRRT010000010">
    <property type="protein sequence ID" value="KAK5168360.1"/>
    <property type="molecule type" value="Genomic_DNA"/>
</dbReference>
<comment type="caution">
    <text evidence="4">The sequence shown here is derived from an EMBL/GenBank/DDBJ whole genome shotgun (WGS) entry which is preliminary data.</text>
</comment>
<evidence type="ECO:0000313" key="5">
    <source>
        <dbReference type="Proteomes" id="UP001337655"/>
    </source>
</evidence>
<dbReference type="InterPro" id="IPR046497">
    <property type="entry name" value="DUF6590"/>
</dbReference>
<protein>
    <recommendedName>
        <fullName evidence="3">DUF6590 domain-containing protein</fullName>
    </recommendedName>
</protein>
<sequence>MNPAREHKMLNIIREGETGKGIDPGSGKEAIEYKSGALAVTEGEQLNDSFERKVQPRKFFTVGRVLMVLWVEPAGETNKSGTAMNRFEGVIHSKARRFVVVKENSKSCVAVPIKTYGDRGVARRGQELDEKTQRSVIYTGAGKVDREDNSGSCKNMPLPIRVECEEEGTKLDAVSRLNFNTAYAPYQAISHNWLPTISNGVEISSTRLLSRLGKSEGLLRLSAFAALCTPAYSTKVARMPGLYSPQESLRAQFDLEHWIPDLGHSSEGCVVAALAVMMCELAVMYHLRPFDRYKSRAAGVCLTGILVFCGVFYVPVEQLVTLVWMGLNLTLVLSALVHGLSVNPTEHGDCKGETEKHRPGSKKFTT</sequence>
<evidence type="ECO:0000256" key="1">
    <source>
        <dbReference type="SAM" id="MobiDB-lite"/>
    </source>
</evidence>
<proteinExistence type="predicted"/>
<dbReference type="Proteomes" id="UP001337655">
    <property type="component" value="Unassembled WGS sequence"/>
</dbReference>
<dbReference type="AlphaFoldDB" id="A0AAV9P9M4"/>
<feature type="domain" description="DUF6590" evidence="3">
    <location>
        <begin position="57"/>
        <end position="183"/>
    </location>
</feature>
<name>A0AAV9P9M4_9PEZI</name>
<reference evidence="4 5" key="1">
    <citation type="submission" date="2023-08" db="EMBL/GenBank/DDBJ databases">
        <title>Black Yeasts Isolated from many extreme environments.</title>
        <authorList>
            <person name="Coleine C."/>
            <person name="Stajich J.E."/>
            <person name="Selbmann L."/>
        </authorList>
    </citation>
    <scope>NUCLEOTIDE SEQUENCE [LARGE SCALE GENOMIC DNA]</scope>
    <source>
        <strain evidence="4 5">CCFEE 5935</strain>
    </source>
</reference>
<evidence type="ECO:0000313" key="4">
    <source>
        <dbReference type="EMBL" id="KAK5168360.1"/>
    </source>
</evidence>
<accession>A0AAV9P9M4</accession>
<feature type="compositionally biased region" description="Basic and acidic residues" evidence="1">
    <location>
        <begin position="346"/>
        <end position="358"/>
    </location>
</feature>
<dbReference type="RefSeq" id="XP_064657970.1">
    <property type="nucleotide sequence ID" value="XM_064804169.1"/>
</dbReference>
<feature type="region of interest" description="Disordered" evidence="1">
    <location>
        <begin position="346"/>
        <end position="366"/>
    </location>
</feature>
<dbReference type="Pfam" id="PF20233">
    <property type="entry name" value="DUF6590"/>
    <property type="match status" value="1"/>
</dbReference>
<feature type="transmembrane region" description="Helical" evidence="2">
    <location>
        <begin position="297"/>
        <end position="316"/>
    </location>
</feature>
<keyword evidence="2" id="KW-0812">Transmembrane</keyword>
<organism evidence="4 5">
    <name type="scientific">Saxophila tyrrhenica</name>
    <dbReference type="NCBI Taxonomy" id="1690608"/>
    <lineage>
        <taxon>Eukaryota</taxon>
        <taxon>Fungi</taxon>
        <taxon>Dikarya</taxon>
        <taxon>Ascomycota</taxon>
        <taxon>Pezizomycotina</taxon>
        <taxon>Dothideomycetes</taxon>
        <taxon>Dothideomycetidae</taxon>
        <taxon>Mycosphaerellales</taxon>
        <taxon>Extremaceae</taxon>
        <taxon>Saxophila</taxon>
    </lineage>
</organism>
<keyword evidence="2" id="KW-0472">Membrane</keyword>
<dbReference type="GeneID" id="89928268"/>
<keyword evidence="2" id="KW-1133">Transmembrane helix</keyword>
<gene>
    <name evidence="4" type="ORF">LTR77_006930</name>
</gene>
<feature type="transmembrane region" description="Helical" evidence="2">
    <location>
        <begin position="322"/>
        <end position="342"/>
    </location>
</feature>
<evidence type="ECO:0000259" key="3">
    <source>
        <dbReference type="Pfam" id="PF20233"/>
    </source>
</evidence>
<keyword evidence="5" id="KW-1185">Reference proteome</keyword>
<evidence type="ECO:0000256" key="2">
    <source>
        <dbReference type="SAM" id="Phobius"/>
    </source>
</evidence>